<comment type="similarity">
    <text evidence="1 5">Belongs to the pyrroline-5-carboxylate reductase family.</text>
</comment>
<dbReference type="PIRSF" id="PIRSF000193">
    <property type="entry name" value="Pyrrol-5-carb_rd"/>
    <property type="match status" value="1"/>
</dbReference>
<dbReference type="Pfam" id="PF03807">
    <property type="entry name" value="F420_oxidored"/>
    <property type="match status" value="1"/>
</dbReference>
<dbReference type="EC" id="1.5.1.2" evidence="5 6"/>
<dbReference type="GO" id="GO:0004735">
    <property type="term" value="F:pyrroline-5-carboxylate reductase activity"/>
    <property type="evidence" value="ECO:0007669"/>
    <property type="project" value="UniProtKB-UniRule"/>
</dbReference>
<evidence type="ECO:0000259" key="7">
    <source>
        <dbReference type="Pfam" id="PF03807"/>
    </source>
</evidence>
<comment type="subcellular location">
    <subcellularLocation>
        <location evidence="5">Cytoplasm</location>
    </subcellularLocation>
</comment>
<keyword evidence="10" id="KW-1185">Reference proteome</keyword>
<dbReference type="InterPro" id="IPR028939">
    <property type="entry name" value="P5C_Rdtase_cat_N"/>
</dbReference>
<comment type="catalytic activity">
    <reaction evidence="5">
        <text>L-proline + NAD(+) = (S)-1-pyrroline-5-carboxylate + NADH + 2 H(+)</text>
        <dbReference type="Rhea" id="RHEA:14105"/>
        <dbReference type="ChEBI" id="CHEBI:15378"/>
        <dbReference type="ChEBI" id="CHEBI:17388"/>
        <dbReference type="ChEBI" id="CHEBI:57540"/>
        <dbReference type="ChEBI" id="CHEBI:57945"/>
        <dbReference type="ChEBI" id="CHEBI:60039"/>
        <dbReference type="EC" id="1.5.1.2"/>
    </reaction>
</comment>
<organism evidence="9 10">
    <name type="scientific">Corynebacterium lactis RW2-5</name>
    <dbReference type="NCBI Taxonomy" id="1408189"/>
    <lineage>
        <taxon>Bacteria</taxon>
        <taxon>Bacillati</taxon>
        <taxon>Actinomycetota</taxon>
        <taxon>Actinomycetes</taxon>
        <taxon>Mycobacteriales</taxon>
        <taxon>Corynebacteriaceae</taxon>
        <taxon>Corynebacterium</taxon>
    </lineage>
</organism>
<dbReference type="SUPFAM" id="SSF48179">
    <property type="entry name" value="6-phosphogluconate dehydrogenase C-terminal domain-like"/>
    <property type="match status" value="1"/>
</dbReference>
<dbReference type="PATRIC" id="fig|1408189.4.peg.278"/>
<proteinExistence type="inferred from homology"/>
<reference evidence="9 10" key="1">
    <citation type="submission" date="2013-10" db="EMBL/GenBank/DDBJ databases">
        <title>Complete genome sequence of Corynebacterium lactis DSM 45799(T), isolated from raw cow milk.</title>
        <authorList>
            <person name="Ruckert C."/>
            <person name="Albersmeier A."/>
            <person name="Lipski A."/>
            <person name="Kalinowski J."/>
        </authorList>
    </citation>
    <scope>NUCLEOTIDE SEQUENCE [LARGE SCALE GENOMIC DNA]</scope>
    <source>
        <strain evidence="9 10">RW2-5</strain>
    </source>
</reference>
<dbReference type="FunFam" id="1.10.3730.10:FF:000001">
    <property type="entry name" value="Pyrroline-5-carboxylate reductase"/>
    <property type="match status" value="1"/>
</dbReference>
<evidence type="ECO:0000256" key="6">
    <source>
        <dbReference type="NCBIfam" id="TIGR00112"/>
    </source>
</evidence>
<dbReference type="InterPro" id="IPR036291">
    <property type="entry name" value="NAD(P)-bd_dom_sf"/>
</dbReference>
<dbReference type="InterPro" id="IPR029036">
    <property type="entry name" value="P5CR_dimer"/>
</dbReference>
<evidence type="ECO:0000313" key="9">
    <source>
        <dbReference type="EMBL" id="ALA66606.1"/>
    </source>
</evidence>
<keyword evidence="3 5" id="KW-0560">Oxidoreductase</keyword>
<dbReference type="PANTHER" id="PTHR11645">
    <property type="entry name" value="PYRROLINE-5-CARBOXYLATE REDUCTASE"/>
    <property type="match status" value="1"/>
</dbReference>
<protein>
    <recommendedName>
        <fullName evidence="5 6">Pyrroline-5-carboxylate reductase</fullName>
        <shortName evidence="5">P5C reductase</shortName>
        <shortName evidence="5">P5CR</shortName>
        <ecNumber evidence="5 6">1.5.1.2</ecNumber>
    </recommendedName>
    <alternativeName>
        <fullName evidence="5">PCA reductase</fullName>
    </alternativeName>
</protein>
<dbReference type="EMBL" id="CP006841">
    <property type="protein sequence ID" value="ALA66606.1"/>
    <property type="molecule type" value="Genomic_DNA"/>
</dbReference>
<gene>
    <name evidence="5" type="primary">proC</name>
    <name evidence="9" type="ORF">CLAC_01395</name>
</gene>
<evidence type="ECO:0000256" key="5">
    <source>
        <dbReference type="HAMAP-Rule" id="MF_01925"/>
    </source>
</evidence>
<evidence type="ECO:0000259" key="8">
    <source>
        <dbReference type="Pfam" id="PF14748"/>
    </source>
</evidence>
<dbReference type="HAMAP" id="MF_01925">
    <property type="entry name" value="P5C_reductase"/>
    <property type="match status" value="1"/>
</dbReference>
<evidence type="ECO:0000256" key="1">
    <source>
        <dbReference type="ARBA" id="ARBA00005525"/>
    </source>
</evidence>
<keyword evidence="5" id="KW-0641">Proline biosynthesis</keyword>
<dbReference type="Pfam" id="PF14748">
    <property type="entry name" value="P5CR_dimer"/>
    <property type="match status" value="1"/>
</dbReference>
<evidence type="ECO:0000256" key="2">
    <source>
        <dbReference type="ARBA" id="ARBA00022857"/>
    </source>
</evidence>
<sequence>MTRIAVIGGGKIGSALIGGLIDGGIAPTSIYVVGRTRESLAGLKETYGIVDADDAVGAVDGADVVFLCVKPHIIMDVLEEISGVLDDSESDTIVVSMAAGVTLDKMEAVCAVGTPVLRVMPNTPMLVGKGMCAVAPGRFVTQGQTQTIVSLLEKVGYVEVVDESLMSAVTAVSGSGPAYFFQFVEAMTDAGVTLGLKRDQAKRLAAATAVGAAEMMLQEGADPTALRADVTSPGGTTAAATRVFEEEGIRRAVHRALQACYDKANELGK</sequence>
<keyword evidence="5" id="KW-0028">Amino-acid biosynthesis</keyword>
<dbReference type="GO" id="GO:0055129">
    <property type="term" value="P:L-proline biosynthetic process"/>
    <property type="evidence" value="ECO:0007669"/>
    <property type="project" value="UniProtKB-UniRule"/>
</dbReference>
<dbReference type="KEGG" id="clw:CLAC_01395"/>
<evidence type="ECO:0000256" key="4">
    <source>
        <dbReference type="ARBA" id="ARBA00058118"/>
    </source>
</evidence>
<dbReference type="GO" id="GO:0005737">
    <property type="term" value="C:cytoplasm"/>
    <property type="evidence" value="ECO:0007669"/>
    <property type="project" value="UniProtKB-SubCell"/>
</dbReference>
<dbReference type="Proteomes" id="UP000058446">
    <property type="component" value="Chromosome"/>
</dbReference>
<dbReference type="InterPro" id="IPR008927">
    <property type="entry name" value="6-PGluconate_DH-like_C_sf"/>
</dbReference>
<dbReference type="InterPro" id="IPR000304">
    <property type="entry name" value="Pyrroline-COOH_reductase"/>
</dbReference>
<comment type="function">
    <text evidence="4 5">Catalyzes the reduction of 1-pyrroline-5-carboxylate (PCA) to L-proline.</text>
</comment>
<dbReference type="OrthoDB" id="9805754at2"/>
<dbReference type="UniPathway" id="UPA00098">
    <property type="reaction ID" value="UER00361"/>
</dbReference>
<evidence type="ECO:0000313" key="10">
    <source>
        <dbReference type="Proteomes" id="UP000058446"/>
    </source>
</evidence>
<comment type="pathway">
    <text evidence="5">Amino-acid biosynthesis; L-proline biosynthesis; L-proline from L-glutamate 5-semialdehyde: step 1/1.</text>
</comment>
<evidence type="ECO:0000256" key="3">
    <source>
        <dbReference type="ARBA" id="ARBA00023002"/>
    </source>
</evidence>
<dbReference type="STRING" id="1408189.CLAC_01395"/>
<feature type="domain" description="Pyrroline-5-carboxylate reductase dimerisation" evidence="8">
    <location>
        <begin position="163"/>
        <end position="267"/>
    </location>
</feature>
<feature type="domain" description="Pyrroline-5-carboxylate reductase catalytic N-terminal" evidence="7">
    <location>
        <begin position="3"/>
        <end position="100"/>
    </location>
</feature>
<keyword evidence="2 5" id="KW-0521">NADP</keyword>
<dbReference type="PANTHER" id="PTHR11645:SF0">
    <property type="entry name" value="PYRROLINE-5-CARBOXYLATE REDUCTASE 3"/>
    <property type="match status" value="1"/>
</dbReference>
<dbReference type="AlphaFoldDB" id="A0A0K2GYP9"/>
<keyword evidence="5" id="KW-0963">Cytoplasm</keyword>
<accession>A0A0K2GYP9</accession>
<name>A0A0K2GYP9_9CORY</name>
<comment type="catalytic activity">
    <reaction evidence="5">
        <text>L-proline + NADP(+) = (S)-1-pyrroline-5-carboxylate + NADPH + 2 H(+)</text>
        <dbReference type="Rhea" id="RHEA:14109"/>
        <dbReference type="ChEBI" id="CHEBI:15378"/>
        <dbReference type="ChEBI" id="CHEBI:17388"/>
        <dbReference type="ChEBI" id="CHEBI:57783"/>
        <dbReference type="ChEBI" id="CHEBI:58349"/>
        <dbReference type="ChEBI" id="CHEBI:60039"/>
        <dbReference type="EC" id="1.5.1.2"/>
    </reaction>
</comment>
<dbReference type="SUPFAM" id="SSF51735">
    <property type="entry name" value="NAD(P)-binding Rossmann-fold domains"/>
    <property type="match status" value="1"/>
</dbReference>
<dbReference type="Gene3D" id="3.40.50.720">
    <property type="entry name" value="NAD(P)-binding Rossmann-like Domain"/>
    <property type="match status" value="1"/>
</dbReference>
<dbReference type="NCBIfam" id="TIGR00112">
    <property type="entry name" value="proC"/>
    <property type="match status" value="1"/>
</dbReference>
<dbReference type="Gene3D" id="1.10.3730.10">
    <property type="entry name" value="ProC C-terminal domain-like"/>
    <property type="match status" value="1"/>
</dbReference>
<dbReference type="RefSeq" id="WP_053411386.1">
    <property type="nucleotide sequence ID" value="NZ_CP006841.1"/>
</dbReference>